<feature type="region of interest" description="Disordered" evidence="1">
    <location>
        <begin position="203"/>
        <end position="229"/>
    </location>
</feature>
<accession>A0A395RE51</accession>
<reference evidence="2 3" key="1">
    <citation type="journal article" date="2018" name="PLoS Pathog.">
        <title>Evolution of structural diversity of trichothecenes, a family of toxins produced by plant pathogenic and entomopathogenic fungi.</title>
        <authorList>
            <person name="Proctor R.H."/>
            <person name="McCormick S.P."/>
            <person name="Kim H.S."/>
            <person name="Cardoza R.E."/>
            <person name="Stanley A.M."/>
            <person name="Lindo L."/>
            <person name="Kelly A."/>
            <person name="Brown D.W."/>
            <person name="Lee T."/>
            <person name="Vaughan M.M."/>
            <person name="Alexander N.J."/>
            <person name="Busman M."/>
            <person name="Gutierrez S."/>
        </authorList>
    </citation>
    <scope>NUCLEOTIDE SEQUENCE [LARGE SCALE GENOMIC DNA]</scope>
    <source>
        <strain evidence="2 3">NRRL 3299</strain>
    </source>
</reference>
<dbReference type="AlphaFoldDB" id="A0A395RE51"/>
<name>A0A395RE51_FUSSP</name>
<dbReference type="STRING" id="5514.A0A395RE51"/>
<evidence type="ECO:0000313" key="2">
    <source>
        <dbReference type="EMBL" id="RGP58132.1"/>
    </source>
</evidence>
<protein>
    <submittedName>
        <fullName evidence="2">Uncharacterized protein</fullName>
    </submittedName>
</protein>
<gene>
    <name evidence="2" type="ORF">FSPOR_11929</name>
</gene>
<dbReference type="Proteomes" id="UP000266152">
    <property type="component" value="Unassembled WGS sequence"/>
</dbReference>
<keyword evidence="3" id="KW-1185">Reference proteome</keyword>
<evidence type="ECO:0000313" key="3">
    <source>
        <dbReference type="Proteomes" id="UP000266152"/>
    </source>
</evidence>
<organism evidence="2 3">
    <name type="scientific">Fusarium sporotrichioides</name>
    <dbReference type="NCBI Taxonomy" id="5514"/>
    <lineage>
        <taxon>Eukaryota</taxon>
        <taxon>Fungi</taxon>
        <taxon>Dikarya</taxon>
        <taxon>Ascomycota</taxon>
        <taxon>Pezizomycotina</taxon>
        <taxon>Sordariomycetes</taxon>
        <taxon>Hypocreomycetidae</taxon>
        <taxon>Hypocreales</taxon>
        <taxon>Nectriaceae</taxon>
        <taxon>Fusarium</taxon>
    </lineage>
</organism>
<evidence type="ECO:0000256" key="1">
    <source>
        <dbReference type="SAM" id="MobiDB-lite"/>
    </source>
</evidence>
<comment type="caution">
    <text evidence="2">The sequence shown here is derived from an EMBL/GenBank/DDBJ whole genome shotgun (WGS) entry which is preliminary data.</text>
</comment>
<proteinExistence type="predicted"/>
<sequence>MKQPKTPSWFNCFLPLTSVDLLYNYKERKTPERFSPDASLIAFQLYKPDGDSNPTISIPHDDCEKPEIISGLHFDGCRPGLKYGRTTDIWGLRLTKSAAEFDWNSNNKILEDFAESRPKLSKAIKDCKLAKAPRADEPLSVLRSFFIGPSISHSPPYIVVLSSEESWSKYLVDSIQHELKRPFFDKLRDWGVTRLPKVEIKQYVSGPSSPNTSGRQSPESDEDFPKVDESEAKGQKIMIQLSDGDVVSTIPNPEMLASWLNQQHRCGIRIEVTRDSTTLALGTLGGLVKVGDTFFGLTVAHLLLNPYPARASESDSQLYDNEAREQEPPSMESGSPDTGPDSYCLRRQPADD</sequence>
<feature type="region of interest" description="Disordered" evidence="1">
    <location>
        <begin position="311"/>
        <end position="352"/>
    </location>
</feature>
<feature type="compositionally biased region" description="Polar residues" evidence="1">
    <location>
        <begin position="205"/>
        <end position="217"/>
    </location>
</feature>
<dbReference type="EMBL" id="PXOF01000314">
    <property type="protein sequence ID" value="RGP58132.1"/>
    <property type="molecule type" value="Genomic_DNA"/>
</dbReference>